<proteinExistence type="predicted"/>
<dbReference type="AlphaFoldDB" id="A0AAV5LWQ9"/>
<organism evidence="1 2">
    <name type="scientific">Rubroshorea leprosula</name>
    <dbReference type="NCBI Taxonomy" id="152421"/>
    <lineage>
        <taxon>Eukaryota</taxon>
        <taxon>Viridiplantae</taxon>
        <taxon>Streptophyta</taxon>
        <taxon>Embryophyta</taxon>
        <taxon>Tracheophyta</taxon>
        <taxon>Spermatophyta</taxon>
        <taxon>Magnoliopsida</taxon>
        <taxon>eudicotyledons</taxon>
        <taxon>Gunneridae</taxon>
        <taxon>Pentapetalae</taxon>
        <taxon>rosids</taxon>
        <taxon>malvids</taxon>
        <taxon>Malvales</taxon>
        <taxon>Dipterocarpaceae</taxon>
        <taxon>Rubroshorea</taxon>
    </lineage>
</organism>
<gene>
    <name evidence="1" type="ORF">SLEP1_g49411</name>
</gene>
<accession>A0AAV5LWQ9</accession>
<name>A0AAV5LWQ9_9ROSI</name>
<dbReference type="EMBL" id="BPVZ01000154">
    <property type="protein sequence ID" value="GKV41944.1"/>
    <property type="molecule type" value="Genomic_DNA"/>
</dbReference>
<evidence type="ECO:0000313" key="1">
    <source>
        <dbReference type="EMBL" id="GKV41944.1"/>
    </source>
</evidence>
<evidence type="ECO:0000313" key="2">
    <source>
        <dbReference type="Proteomes" id="UP001054252"/>
    </source>
</evidence>
<reference evidence="1 2" key="1">
    <citation type="journal article" date="2021" name="Commun. Biol.">
        <title>The genome of Shorea leprosula (Dipterocarpaceae) highlights the ecological relevance of drought in aseasonal tropical rainforests.</title>
        <authorList>
            <person name="Ng K.K.S."/>
            <person name="Kobayashi M.J."/>
            <person name="Fawcett J.A."/>
            <person name="Hatakeyama M."/>
            <person name="Paape T."/>
            <person name="Ng C.H."/>
            <person name="Ang C.C."/>
            <person name="Tnah L.H."/>
            <person name="Lee C.T."/>
            <person name="Nishiyama T."/>
            <person name="Sese J."/>
            <person name="O'Brien M.J."/>
            <person name="Copetti D."/>
            <person name="Mohd Noor M.I."/>
            <person name="Ong R.C."/>
            <person name="Putra M."/>
            <person name="Sireger I.Z."/>
            <person name="Indrioko S."/>
            <person name="Kosugi Y."/>
            <person name="Izuno A."/>
            <person name="Isagi Y."/>
            <person name="Lee S.L."/>
            <person name="Shimizu K.K."/>
        </authorList>
    </citation>
    <scope>NUCLEOTIDE SEQUENCE [LARGE SCALE GENOMIC DNA]</scope>
    <source>
        <strain evidence="1">214</strain>
    </source>
</reference>
<sequence length="204" mass="22159">MSSRTQPVQPAVARLSAVLTAPTRNGVETGSTSAPGFGPKIAFPEGFSLHETRLPRRHASAAEDEVGRVEECATRVEVERNIALNDLNSLRQWVLAANESLARAKEGLDKEIDEQGKSLIPSADTTMRLRWELNEDGTLVWLPSILEDEKEAKDLPSFDAWVAGVPELQVEPSSTPLNSQPAITPACYLPVCIDTSALVDLTDD</sequence>
<comment type="caution">
    <text evidence="1">The sequence shown here is derived from an EMBL/GenBank/DDBJ whole genome shotgun (WGS) entry which is preliminary data.</text>
</comment>
<protein>
    <submittedName>
        <fullName evidence="1">Uncharacterized protein</fullName>
    </submittedName>
</protein>
<dbReference type="Proteomes" id="UP001054252">
    <property type="component" value="Unassembled WGS sequence"/>
</dbReference>
<keyword evidence="2" id="KW-1185">Reference proteome</keyword>